<comment type="caution">
    <text evidence="1">The sequence shown here is derived from an EMBL/GenBank/DDBJ whole genome shotgun (WGS) entry which is preliminary data.</text>
</comment>
<sequence length="94" mass="10746">MKHASHLRVAFFYSNLVTEIIDAIELHMTFQNYIGCLWSHDDSIDGKANLLAFFANREKVFIYVGSSLVWSCFVQVNKIGNIWMAFCLNPNGNV</sequence>
<evidence type="ECO:0000313" key="2">
    <source>
        <dbReference type="EMBL" id="KGA29023.1"/>
    </source>
</evidence>
<keyword evidence="4" id="KW-1185">Reference proteome</keyword>
<dbReference type="EMBL" id="JQOH01000003">
    <property type="protein sequence ID" value="KGA29023.1"/>
    <property type="molecule type" value="Genomic_DNA"/>
</dbReference>
<proteinExistence type="predicted"/>
<evidence type="ECO:0000313" key="1">
    <source>
        <dbReference type="EMBL" id="KFX08916.1"/>
    </source>
</evidence>
<dbReference type="AlphaFoldDB" id="A0AAW3EJC1"/>
<gene>
    <name evidence="1" type="ORF">JV38_04260</name>
    <name evidence="2" type="ORF">KU73_07985</name>
</gene>
<dbReference type="Proteomes" id="UP000029257">
    <property type="component" value="Unassembled WGS sequence"/>
</dbReference>
<accession>A0AAW3EJC1</accession>
<dbReference type="EMBL" id="JQHP01000002">
    <property type="protein sequence ID" value="KFX08916.1"/>
    <property type="molecule type" value="Genomic_DNA"/>
</dbReference>
<protein>
    <submittedName>
        <fullName evidence="1">Uncharacterized protein</fullName>
    </submittedName>
</protein>
<reference evidence="3 4" key="1">
    <citation type="submission" date="2014-08" db="EMBL/GenBank/DDBJ databases">
        <title>Genome sequences of NCPPB Pectobacterium isolates.</title>
        <authorList>
            <person name="Glover R.H."/>
            <person name="Sapp M."/>
            <person name="Elphinstone J."/>
        </authorList>
    </citation>
    <scope>NUCLEOTIDE SEQUENCE [LARGE SCALE GENOMIC DNA]</scope>
    <source>
        <strain evidence="1 3">NCPPB 3701</strain>
        <strain evidence="2 4">NCPPB3702</strain>
    </source>
</reference>
<evidence type="ECO:0000313" key="3">
    <source>
        <dbReference type="Proteomes" id="UP000029257"/>
    </source>
</evidence>
<name>A0AAW3EJC1_9GAMM</name>
<dbReference type="Proteomes" id="UP000029436">
    <property type="component" value="Unassembled WGS sequence"/>
</dbReference>
<organism evidence="1 3">
    <name type="scientific">Pectobacterium wasabiae</name>
    <dbReference type="NCBI Taxonomy" id="55208"/>
    <lineage>
        <taxon>Bacteria</taxon>
        <taxon>Pseudomonadati</taxon>
        <taxon>Pseudomonadota</taxon>
        <taxon>Gammaproteobacteria</taxon>
        <taxon>Enterobacterales</taxon>
        <taxon>Pectobacteriaceae</taxon>
        <taxon>Pectobacterium</taxon>
    </lineage>
</organism>
<evidence type="ECO:0000313" key="4">
    <source>
        <dbReference type="Proteomes" id="UP000029436"/>
    </source>
</evidence>